<sequence length="521" mass="55091">MRISTAQFYETSSNTYSKNYSDLAKITAQVTSKSRIQTAGDDPVGAARLLLLQQQSALLDQYSGNMTTVKNTLLQQESVLSTINDALQRASELSIQAGNGGLSDADRTSIASEIKEIEANVFGLLNSRDANGDYMFGGSKNATPPYVRNADGSYSYQGDQTQMSLQVSDTLHLAINDSGFSVFDQATNNSRTQSTLQAPTPNDGKVLLSGGLLTSANTYSDKFAAGQPYTVTFTSATEYSIKDAAGNDITNETAGKGKFDVNTEGGKMISLRGVDFEVNLNLAEGDDPDAVVAGHVFTLEAKPDTLTATRSAGNPSTSQVVGSSVTDPDAYRSTFPSNGAVLRFTSDTEYQLFAQPYDAQSKPIASGTVGAGNAVTVAGVTYQFDGAPAQGDQFSINANTHRTQNPLDTLGQLRSVLEKPLDTPEAQAALKAATDSAISNLASARDRIDITRGSIGARANSLEIQAQENESLGLANKSTQSAIGDTDMATATIQLTLQQAMLEASQLAFARISQLSLFDKL</sequence>
<dbReference type="Pfam" id="PF00669">
    <property type="entry name" value="Flagellin_N"/>
    <property type="match status" value="1"/>
</dbReference>
<dbReference type="SUPFAM" id="SSF64518">
    <property type="entry name" value="Phase 1 flagellin"/>
    <property type="match status" value="1"/>
</dbReference>
<dbReference type="GO" id="GO:0071973">
    <property type="term" value="P:bacterial-type flagellum-dependent cell motility"/>
    <property type="evidence" value="ECO:0007669"/>
    <property type="project" value="InterPro"/>
</dbReference>
<keyword evidence="7" id="KW-0966">Cell projection</keyword>
<gene>
    <name evidence="7" type="ORF">IZU98_15515</name>
</gene>
<proteinExistence type="inferred from homology"/>
<dbReference type="AlphaFoldDB" id="A0A2L1WFQ0"/>
<dbReference type="Gene3D" id="1.20.1330.10">
    <property type="entry name" value="f41 fragment of flagellin, N-terminal domain"/>
    <property type="match status" value="2"/>
</dbReference>
<name>A0A2L1WFQ0_9PSED</name>
<dbReference type="NCBIfam" id="TIGR02550">
    <property type="entry name" value="flagell_flgL"/>
    <property type="match status" value="1"/>
</dbReference>
<evidence type="ECO:0000313" key="8">
    <source>
        <dbReference type="Proteomes" id="UP000594430"/>
    </source>
</evidence>
<comment type="similarity">
    <text evidence="3">Belongs to the bacterial flagellin family.</text>
</comment>
<dbReference type="PANTHER" id="PTHR42792">
    <property type="entry name" value="FLAGELLIN"/>
    <property type="match status" value="1"/>
</dbReference>
<dbReference type="GO" id="GO:0005198">
    <property type="term" value="F:structural molecule activity"/>
    <property type="evidence" value="ECO:0007669"/>
    <property type="project" value="InterPro"/>
</dbReference>
<keyword evidence="7" id="KW-0969">Cilium</keyword>
<evidence type="ECO:0000256" key="1">
    <source>
        <dbReference type="ARBA" id="ARBA00004365"/>
    </source>
</evidence>
<evidence type="ECO:0000256" key="5">
    <source>
        <dbReference type="ARBA" id="ARBA00023143"/>
    </source>
</evidence>
<evidence type="ECO:0000256" key="4">
    <source>
        <dbReference type="ARBA" id="ARBA00022525"/>
    </source>
</evidence>
<dbReference type="EMBL" id="CP064946">
    <property type="protein sequence ID" value="QPH47809.1"/>
    <property type="molecule type" value="Genomic_DNA"/>
</dbReference>
<keyword evidence="7" id="KW-0282">Flagellum</keyword>
<dbReference type="InterPro" id="IPR013384">
    <property type="entry name" value="Flagell_FlgL"/>
</dbReference>
<dbReference type="InterPro" id="IPR001492">
    <property type="entry name" value="Flagellin"/>
</dbReference>
<dbReference type="Proteomes" id="UP000594430">
    <property type="component" value="Chromosome"/>
</dbReference>
<accession>A0A2L1WFQ0</accession>
<dbReference type="InterPro" id="IPR001029">
    <property type="entry name" value="Flagellin_N"/>
</dbReference>
<evidence type="ECO:0000256" key="2">
    <source>
        <dbReference type="ARBA" id="ARBA00004613"/>
    </source>
</evidence>
<protein>
    <submittedName>
        <fullName evidence="7">Flagellar hook-associated protein 3</fullName>
    </submittedName>
</protein>
<organism evidence="7 8">
    <name type="scientific">Pseudomonas fulva</name>
    <dbReference type="NCBI Taxonomy" id="47880"/>
    <lineage>
        <taxon>Bacteria</taxon>
        <taxon>Pseudomonadati</taxon>
        <taxon>Pseudomonadota</taxon>
        <taxon>Gammaproteobacteria</taxon>
        <taxon>Pseudomonadales</taxon>
        <taxon>Pseudomonadaceae</taxon>
        <taxon>Pseudomonas</taxon>
    </lineage>
</organism>
<reference evidence="7 8" key="1">
    <citation type="submission" date="2020-11" db="EMBL/GenBank/DDBJ databases">
        <title>Pseudomonas fulva producing VIM-24.</title>
        <authorList>
            <person name="Liu S."/>
        </authorList>
    </citation>
    <scope>NUCLEOTIDE SEQUENCE [LARGE SCALE GENOMIC DNA]</scope>
    <source>
        <strain evidence="7 8">ZDHY414</strain>
    </source>
</reference>
<dbReference type="NCBIfam" id="NF009361">
    <property type="entry name" value="PRK12717.1"/>
    <property type="match status" value="1"/>
</dbReference>
<dbReference type="GO" id="GO:0009424">
    <property type="term" value="C:bacterial-type flagellum hook"/>
    <property type="evidence" value="ECO:0007669"/>
    <property type="project" value="InterPro"/>
</dbReference>
<keyword evidence="4" id="KW-0964">Secreted</keyword>
<dbReference type="PANTHER" id="PTHR42792:SF1">
    <property type="entry name" value="FLAGELLAR HOOK-ASSOCIATED PROTEIN 3"/>
    <property type="match status" value="1"/>
</dbReference>
<evidence type="ECO:0000259" key="6">
    <source>
        <dbReference type="Pfam" id="PF00669"/>
    </source>
</evidence>
<evidence type="ECO:0000256" key="3">
    <source>
        <dbReference type="ARBA" id="ARBA00005709"/>
    </source>
</evidence>
<evidence type="ECO:0000313" key="7">
    <source>
        <dbReference type="EMBL" id="QPH47809.1"/>
    </source>
</evidence>
<keyword evidence="5" id="KW-0975">Bacterial flagellum</keyword>
<dbReference type="RefSeq" id="WP_059183749.1">
    <property type="nucleotide sequence ID" value="NZ_BQHM01000004.1"/>
</dbReference>
<dbReference type="GO" id="GO:0005576">
    <property type="term" value="C:extracellular region"/>
    <property type="evidence" value="ECO:0007669"/>
    <property type="project" value="UniProtKB-SubCell"/>
</dbReference>
<comment type="subcellular location">
    <subcellularLocation>
        <location evidence="1">Bacterial flagellum</location>
    </subcellularLocation>
    <subcellularLocation>
        <location evidence="2">Secreted</location>
    </subcellularLocation>
</comment>
<feature type="domain" description="Flagellin N-terminal" evidence="6">
    <location>
        <begin position="3"/>
        <end position="140"/>
    </location>
</feature>